<proteinExistence type="predicted"/>
<sequence>MEMPAIAGLSWQICFTNSHLNHKSVDLKYHSAQLVFNQKNRP</sequence>
<dbReference type="AlphaFoldDB" id="A0A1H3WBI8"/>
<gene>
    <name evidence="1" type="ORF">SAMN05443550_101157</name>
</gene>
<organism evidence="1 2">
    <name type="scientific">Pedobacter hartonius</name>
    <dbReference type="NCBI Taxonomy" id="425514"/>
    <lineage>
        <taxon>Bacteria</taxon>
        <taxon>Pseudomonadati</taxon>
        <taxon>Bacteroidota</taxon>
        <taxon>Sphingobacteriia</taxon>
        <taxon>Sphingobacteriales</taxon>
        <taxon>Sphingobacteriaceae</taxon>
        <taxon>Pedobacter</taxon>
    </lineage>
</organism>
<evidence type="ECO:0000313" key="1">
    <source>
        <dbReference type="EMBL" id="SDZ83774.1"/>
    </source>
</evidence>
<name>A0A1H3WBI8_9SPHI</name>
<dbReference type="EMBL" id="FNRA01000001">
    <property type="protein sequence ID" value="SDZ83774.1"/>
    <property type="molecule type" value="Genomic_DNA"/>
</dbReference>
<accession>A0A1H3WBI8</accession>
<reference evidence="1 2" key="1">
    <citation type="submission" date="2016-10" db="EMBL/GenBank/DDBJ databases">
        <authorList>
            <person name="de Groot N.N."/>
        </authorList>
    </citation>
    <scope>NUCLEOTIDE SEQUENCE [LARGE SCALE GENOMIC DNA]</scope>
    <source>
        <strain evidence="1 2">DSM 19033</strain>
    </source>
</reference>
<protein>
    <submittedName>
        <fullName evidence="1">Uncharacterized protein</fullName>
    </submittedName>
</protein>
<keyword evidence="2" id="KW-1185">Reference proteome</keyword>
<evidence type="ECO:0000313" key="2">
    <source>
        <dbReference type="Proteomes" id="UP000198850"/>
    </source>
</evidence>
<dbReference type="Proteomes" id="UP000198850">
    <property type="component" value="Unassembled WGS sequence"/>
</dbReference>